<dbReference type="InterPro" id="IPR050109">
    <property type="entry name" value="HTH-type_TetR-like_transc_reg"/>
</dbReference>
<dbReference type="EMBL" id="JBHUFZ010000032">
    <property type="protein sequence ID" value="MFD1891272.1"/>
    <property type="molecule type" value="Genomic_DNA"/>
</dbReference>
<keyword evidence="5" id="KW-1185">Reference proteome</keyword>
<dbReference type="InterPro" id="IPR036271">
    <property type="entry name" value="Tet_transcr_reg_TetR-rel_C_sf"/>
</dbReference>
<name>A0ABW4RYK6_9ACTN</name>
<gene>
    <name evidence="4" type="ORF">ACFSCS_13930</name>
</gene>
<evidence type="ECO:0000256" key="1">
    <source>
        <dbReference type="ARBA" id="ARBA00023125"/>
    </source>
</evidence>
<protein>
    <submittedName>
        <fullName evidence="4">TetR/AcrR family transcriptional regulator</fullName>
    </submittedName>
</protein>
<keyword evidence="1 2" id="KW-0238">DNA-binding</keyword>
<accession>A0ABW4RYK6</accession>
<dbReference type="Pfam" id="PF00440">
    <property type="entry name" value="TetR_N"/>
    <property type="match status" value="1"/>
</dbReference>
<dbReference type="Proteomes" id="UP001597326">
    <property type="component" value="Unassembled WGS sequence"/>
</dbReference>
<sequence>MSQPTSARRAATRERLVQAAIGVIAHKGVLGASVEEICEAAGFTRGAFYSNFDSKDELCVAILASHGEKYLAAAREAITGLDPLTPGQDITGIISRATGKFIAATGADADTILVMSELRLYAAREPALRKAFDEFDQDATPIFGEMIEHGLEANGLRLTIPMDDALSLLHAIYDQTALDQLIRGEAPDSPEAAERLTLVLQALIVPA</sequence>
<dbReference type="PROSITE" id="PS50977">
    <property type="entry name" value="HTH_TETR_2"/>
    <property type="match status" value="1"/>
</dbReference>
<dbReference type="SUPFAM" id="SSF48498">
    <property type="entry name" value="Tetracyclin repressor-like, C-terminal domain"/>
    <property type="match status" value="1"/>
</dbReference>
<comment type="caution">
    <text evidence="4">The sequence shown here is derived from an EMBL/GenBank/DDBJ whole genome shotgun (WGS) entry which is preliminary data.</text>
</comment>
<reference evidence="5" key="1">
    <citation type="journal article" date="2019" name="Int. J. Syst. Evol. Microbiol.">
        <title>The Global Catalogue of Microorganisms (GCM) 10K type strain sequencing project: providing services to taxonomists for standard genome sequencing and annotation.</title>
        <authorList>
            <consortium name="The Broad Institute Genomics Platform"/>
            <consortium name="The Broad Institute Genome Sequencing Center for Infectious Disease"/>
            <person name="Wu L."/>
            <person name="Ma J."/>
        </authorList>
    </citation>
    <scope>NUCLEOTIDE SEQUENCE [LARGE SCALE GENOMIC DNA]</scope>
    <source>
        <strain evidence="5">CAIM 431</strain>
    </source>
</reference>
<organism evidence="4 5">
    <name type="scientific">Luteococcus peritonei</name>
    <dbReference type="NCBI Taxonomy" id="88874"/>
    <lineage>
        <taxon>Bacteria</taxon>
        <taxon>Bacillati</taxon>
        <taxon>Actinomycetota</taxon>
        <taxon>Actinomycetes</taxon>
        <taxon>Propionibacteriales</taxon>
        <taxon>Propionibacteriaceae</taxon>
        <taxon>Luteococcus</taxon>
    </lineage>
</organism>
<dbReference type="PANTHER" id="PTHR30055:SF241">
    <property type="entry name" value="TRANSCRIPTIONAL REGULATORY PROTEIN"/>
    <property type="match status" value="1"/>
</dbReference>
<feature type="DNA-binding region" description="H-T-H motif" evidence="2">
    <location>
        <begin position="33"/>
        <end position="52"/>
    </location>
</feature>
<dbReference type="PRINTS" id="PR00455">
    <property type="entry name" value="HTHTETR"/>
</dbReference>
<proteinExistence type="predicted"/>
<evidence type="ECO:0000259" key="3">
    <source>
        <dbReference type="PROSITE" id="PS50977"/>
    </source>
</evidence>
<dbReference type="InterPro" id="IPR009057">
    <property type="entry name" value="Homeodomain-like_sf"/>
</dbReference>
<evidence type="ECO:0000313" key="5">
    <source>
        <dbReference type="Proteomes" id="UP001597326"/>
    </source>
</evidence>
<evidence type="ECO:0000313" key="4">
    <source>
        <dbReference type="EMBL" id="MFD1891272.1"/>
    </source>
</evidence>
<dbReference type="Gene3D" id="1.10.357.10">
    <property type="entry name" value="Tetracycline Repressor, domain 2"/>
    <property type="match status" value="1"/>
</dbReference>
<dbReference type="RefSeq" id="WP_343875571.1">
    <property type="nucleotide sequence ID" value="NZ_BAAAIX010000033.1"/>
</dbReference>
<dbReference type="SUPFAM" id="SSF46689">
    <property type="entry name" value="Homeodomain-like"/>
    <property type="match status" value="1"/>
</dbReference>
<dbReference type="InterPro" id="IPR001647">
    <property type="entry name" value="HTH_TetR"/>
</dbReference>
<dbReference type="PANTHER" id="PTHR30055">
    <property type="entry name" value="HTH-TYPE TRANSCRIPTIONAL REGULATOR RUTR"/>
    <property type="match status" value="1"/>
</dbReference>
<feature type="domain" description="HTH tetR-type" evidence="3">
    <location>
        <begin position="10"/>
        <end position="70"/>
    </location>
</feature>
<evidence type="ECO:0000256" key="2">
    <source>
        <dbReference type="PROSITE-ProRule" id="PRU00335"/>
    </source>
</evidence>